<evidence type="ECO:0000256" key="1">
    <source>
        <dbReference type="PIRSR" id="PIRSR605502-1"/>
    </source>
</evidence>
<dbReference type="InterPro" id="IPR036705">
    <property type="entry name" value="Ribosyl_crysJ1_sf"/>
</dbReference>
<keyword evidence="1" id="KW-0479">Metal-binding</keyword>
<comment type="caution">
    <text evidence="3">The sequence shown here is derived from an EMBL/GenBank/DDBJ whole genome shotgun (WGS) entry which is preliminary data.</text>
</comment>
<dbReference type="InterPro" id="IPR005502">
    <property type="entry name" value="Ribosyl_crysJ1"/>
</dbReference>
<dbReference type="InterPro" id="IPR050792">
    <property type="entry name" value="ADP-ribosylglycohydrolase"/>
</dbReference>
<dbReference type="Proteomes" id="UP000032458">
    <property type="component" value="Unassembled WGS sequence"/>
</dbReference>
<dbReference type="RefSeq" id="WP_044366150.1">
    <property type="nucleotide sequence ID" value="NZ_JRKI01000029.1"/>
</dbReference>
<dbReference type="SUPFAM" id="SSF101478">
    <property type="entry name" value="ADP-ribosylglycohydrolase"/>
    <property type="match status" value="1"/>
</dbReference>
<evidence type="ECO:0000313" key="4">
    <source>
        <dbReference type="Proteomes" id="UP000032458"/>
    </source>
</evidence>
<protein>
    <submittedName>
        <fullName evidence="3">Crystallin</fullName>
    </submittedName>
</protein>
<feature type="binding site" evidence="1">
    <location>
        <position position="54"/>
    </location>
    <ligand>
        <name>Mg(2+)</name>
        <dbReference type="ChEBI" id="CHEBI:18420"/>
        <label>1</label>
    </ligand>
</feature>
<feature type="binding site" evidence="1">
    <location>
        <position position="261"/>
    </location>
    <ligand>
        <name>Mg(2+)</name>
        <dbReference type="ChEBI" id="CHEBI:18420"/>
        <label>1</label>
    </ligand>
</feature>
<evidence type="ECO:0000256" key="2">
    <source>
        <dbReference type="SAM" id="MobiDB-lite"/>
    </source>
</evidence>
<comment type="cofactor">
    <cofactor evidence="1">
        <name>Mg(2+)</name>
        <dbReference type="ChEBI" id="CHEBI:18420"/>
    </cofactor>
    <text evidence="1">Binds 2 magnesium ions per subunit.</text>
</comment>
<dbReference type="AlphaFoldDB" id="A0A0D7CI03"/>
<name>A0A0D7CI03_9ACTN</name>
<reference evidence="3 4" key="1">
    <citation type="submission" date="2014-09" db="EMBL/GenBank/DDBJ databases">
        <title>Draft genome sequence of Streptomyces natalensis ATCC 27448, producer of the antifungal pimaricin.</title>
        <authorList>
            <person name="Mendes M.V."/>
            <person name="Beites T."/>
            <person name="Pires S."/>
            <person name="Santos C.L."/>
            <person name="Moradas-Ferreira P."/>
        </authorList>
    </citation>
    <scope>NUCLEOTIDE SEQUENCE [LARGE SCALE GENOMIC DNA]</scope>
    <source>
        <strain evidence="3 4">ATCC 27448</strain>
    </source>
</reference>
<keyword evidence="1" id="KW-0460">Magnesium</keyword>
<dbReference type="Gene3D" id="1.10.4080.10">
    <property type="entry name" value="ADP-ribosylation/Crystallin J1"/>
    <property type="match status" value="1"/>
</dbReference>
<dbReference type="PANTHER" id="PTHR16222:SF12">
    <property type="entry name" value="ADP-RIBOSYLGLYCOHYDROLASE-RELATED"/>
    <property type="match status" value="1"/>
</dbReference>
<sequence length="295" mass="30949">MDDRRRTAARRSIEGLAFGDAFGERFFGLFRPEAEARRLISERIAPPDPHWHWTDDTAMALELLAVLETHGEVRSQTLAERFAARYKADPGRGYGSGMHALLPRVAATPGEWETLATTLFGGEGSLGNGAAMRVAPLGAWFHDDLDRTAEQAARSARVTHAHPEGVAGAVAVAVAAALSARGEPPAPAAVADRTPDGAVRRGLLAAAGLPPDTDPVAAAAALGNGRMVRADDTVPFALWCAARHPDDLPTALWATAAGLGDVDTTCAITGGVVSARTGTGGLPPEWSERREPLPH</sequence>
<evidence type="ECO:0000313" key="3">
    <source>
        <dbReference type="EMBL" id="KIZ15884.1"/>
    </source>
</evidence>
<feature type="binding site" evidence="1">
    <location>
        <position position="55"/>
    </location>
    <ligand>
        <name>Mg(2+)</name>
        <dbReference type="ChEBI" id="CHEBI:18420"/>
        <label>1</label>
    </ligand>
</feature>
<dbReference type="PANTHER" id="PTHR16222">
    <property type="entry name" value="ADP-RIBOSYLGLYCOHYDROLASE"/>
    <property type="match status" value="1"/>
</dbReference>
<accession>A0A0D7CI03</accession>
<dbReference type="PATRIC" id="fig|1240678.4.peg.4622"/>
<gene>
    <name evidence="3" type="ORF">SNA_21680</name>
</gene>
<dbReference type="GO" id="GO:0046872">
    <property type="term" value="F:metal ion binding"/>
    <property type="evidence" value="ECO:0007669"/>
    <property type="project" value="UniProtKB-KW"/>
</dbReference>
<feature type="binding site" evidence="1">
    <location>
        <position position="264"/>
    </location>
    <ligand>
        <name>Mg(2+)</name>
        <dbReference type="ChEBI" id="CHEBI:18420"/>
        <label>1</label>
    </ligand>
</feature>
<feature type="compositionally biased region" description="Basic and acidic residues" evidence="2">
    <location>
        <begin position="286"/>
        <end position="295"/>
    </location>
</feature>
<feature type="binding site" evidence="1">
    <location>
        <position position="263"/>
    </location>
    <ligand>
        <name>Mg(2+)</name>
        <dbReference type="ChEBI" id="CHEBI:18420"/>
        <label>1</label>
    </ligand>
</feature>
<proteinExistence type="predicted"/>
<feature type="region of interest" description="Disordered" evidence="2">
    <location>
        <begin position="276"/>
        <end position="295"/>
    </location>
</feature>
<feature type="binding site" evidence="1">
    <location>
        <position position="56"/>
    </location>
    <ligand>
        <name>Mg(2+)</name>
        <dbReference type="ChEBI" id="CHEBI:18420"/>
        <label>1</label>
    </ligand>
</feature>
<organism evidence="3 4">
    <name type="scientific">Streptomyces natalensis ATCC 27448</name>
    <dbReference type="NCBI Taxonomy" id="1240678"/>
    <lineage>
        <taxon>Bacteria</taxon>
        <taxon>Bacillati</taxon>
        <taxon>Actinomycetota</taxon>
        <taxon>Actinomycetes</taxon>
        <taxon>Kitasatosporales</taxon>
        <taxon>Streptomycetaceae</taxon>
        <taxon>Streptomyces</taxon>
    </lineage>
</organism>
<keyword evidence="4" id="KW-1185">Reference proteome</keyword>
<dbReference type="EMBL" id="JRKI01000029">
    <property type="protein sequence ID" value="KIZ15884.1"/>
    <property type="molecule type" value="Genomic_DNA"/>
</dbReference>
<dbReference type="Pfam" id="PF03747">
    <property type="entry name" value="ADP_ribosyl_GH"/>
    <property type="match status" value="1"/>
</dbReference>